<evidence type="ECO:0000313" key="4">
    <source>
        <dbReference type="EMBL" id="NHZ91533.1"/>
    </source>
</evidence>
<feature type="domain" description="Band 7" evidence="3">
    <location>
        <begin position="464"/>
        <end position="621"/>
    </location>
</feature>
<comment type="caution">
    <text evidence="4">The sequence shown here is derived from an EMBL/GenBank/DDBJ whole genome shotgun (WGS) entry which is preliminary data.</text>
</comment>
<dbReference type="PRINTS" id="PR00721">
    <property type="entry name" value="STOMATIN"/>
</dbReference>
<organism evidence="4 5">
    <name type="scientific">Massilia mucilaginosa</name>
    <dbReference type="NCBI Taxonomy" id="2609282"/>
    <lineage>
        <taxon>Bacteria</taxon>
        <taxon>Pseudomonadati</taxon>
        <taxon>Pseudomonadota</taxon>
        <taxon>Betaproteobacteria</taxon>
        <taxon>Burkholderiales</taxon>
        <taxon>Oxalobacteraceae</taxon>
        <taxon>Telluria group</taxon>
        <taxon>Massilia</taxon>
    </lineage>
</organism>
<dbReference type="PANTHER" id="PTHR10264">
    <property type="entry name" value="BAND 7 PROTEIN-RELATED"/>
    <property type="match status" value="1"/>
</dbReference>
<dbReference type="InterPro" id="IPR043202">
    <property type="entry name" value="Band-7_stomatin-like"/>
</dbReference>
<dbReference type="PANTHER" id="PTHR10264:SF83">
    <property type="entry name" value="BLL5629 PROTEIN"/>
    <property type="match status" value="1"/>
</dbReference>
<accession>A0ABX0NX46</accession>
<evidence type="ECO:0000313" key="5">
    <source>
        <dbReference type="Proteomes" id="UP000609726"/>
    </source>
</evidence>
<name>A0ABX0NX46_9BURK</name>
<proteinExistence type="inferred from homology"/>
<comment type="subcellular location">
    <subcellularLocation>
        <location evidence="1">Membrane</location>
        <topology evidence="1">Single-pass membrane protein</topology>
    </subcellularLocation>
</comment>
<evidence type="ECO:0000256" key="2">
    <source>
        <dbReference type="ARBA" id="ARBA00008164"/>
    </source>
</evidence>
<gene>
    <name evidence="4" type="ORF">F2P45_21355</name>
</gene>
<reference evidence="4 5" key="1">
    <citation type="submission" date="2019-10" db="EMBL/GenBank/DDBJ databases">
        <title>Taxonomy of Antarctic Massilia spp.: description of Massilia rubra sp. nov., Massilia aquatica sp. nov., Massilia mucilaginosa sp. nov., Massilia frigida sp. nov. isolated from streams, lakes and regoliths.</title>
        <authorList>
            <person name="Holochova P."/>
            <person name="Sedlacek I."/>
            <person name="Kralova S."/>
            <person name="Maslanova I."/>
            <person name="Busse H.-J."/>
            <person name="Stankova E."/>
            <person name="Vrbovska V."/>
            <person name="Kovarovic V."/>
            <person name="Bartak M."/>
            <person name="Svec P."/>
            <person name="Pantucek R."/>
        </authorList>
    </citation>
    <scope>NUCLEOTIDE SEQUENCE [LARGE SCALE GENOMIC DNA]</scope>
    <source>
        <strain evidence="4 5">CCM 8733</strain>
    </source>
</reference>
<keyword evidence="5" id="KW-1185">Reference proteome</keyword>
<dbReference type="InterPro" id="IPR036013">
    <property type="entry name" value="Band_7/SPFH_dom_sf"/>
</dbReference>
<dbReference type="EMBL" id="WHJH01000030">
    <property type="protein sequence ID" value="NHZ91533.1"/>
    <property type="molecule type" value="Genomic_DNA"/>
</dbReference>
<dbReference type="Pfam" id="PF01145">
    <property type="entry name" value="Band_7"/>
    <property type="match status" value="1"/>
</dbReference>
<dbReference type="Proteomes" id="UP000609726">
    <property type="component" value="Unassembled WGS sequence"/>
</dbReference>
<dbReference type="InterPro" id="IPR001972">
    <property type="entry name" value="Stomatin_HflK_fam"/>
</dbReference>
<dbReference type="CDD" id="cd13438">
    <property type="entry name" value="SPFH_eoslipins_u2"/>
    <property type="match status" value="1"/>
</dbReference>
<sequence length="696" mass="76931">MITRRRVIGSAYQINLYGNLLLFLRYTSMALPWRGSRRINAAVLARERRLARRRYRSRTALSGLSQVRFLIMQPVVFSGLTIRLVRGKLSQHSSSIPQAANFRWLRHAASKHRRRIAQRQRAPALHGSHSVPALRFKPTYQRLSRSSRALGWSAWPGVPGPIRQRHPDTVIRPVAWKAAARVLSRYSMFQRKLIEERQVGLLSTPKGFDKILGAGSYFLPSSKTLQILSLSDFPANVPNLEWLVNMHGATLAAHLDIVRTGVDEVALVISGQTRHVVPPNALQAFWKNGLPIEVLRARAGSDLKVPADWLARLPIGVSMACIKQVAIPAASFGMLFVDDMFADFLAPGRHAYFDVLPKTRLVTSLQAQVLEAKDVVGSILGSGHAAIGEHLFSVDTGGKQLALWWDKNQLVHVSGPARQALASRQLRAESIELDGAPLPVPAHIISAMRGNAAVAALLQPYLTTCEVPSEHVGMFHVDGVFEATLKPGFYAYWHGGKRLSMSAIDTRLIVIEVTGQEMLTQDKVQLRVNVTAGYQITDAQLVTSKLNDYRDFIYKEIQFALRAAIGSRTLDGLLENKNDTDEQILGYMQKKAAVLGIAMISLGIKDLILPGEIKAILGKVVEAEKAAQANVIRRREETAATRSLMNTAKVMEDNPVALRLKELETLEKITEKIEHLNVYGGLEGLLKQLAPLKGAG</sequence>
<dbReference type="InterPro" id="IPR001107">
    <property type="entry name" value="Band_7"/>
</dbReference>
<dbReference type="SMART" id="SM00244">
    <property type="entry name" value="PHB"/>
    <property type="match status" value="1"/>
</dbReference>
<evidence type="ECO:0000259" key="3">
    <source>
        <dbReference type="SMART" id="SM00244"/>
    </source>
</evidence>
<evidence type="ECO:0000256" key="1">
    <source>
        <dbReference type="ARBA" id="ARBA00004167"/>
    </source>
</evidence>
<dbReference type="Gene3D" id="6.10.250.2090">
    <property type="match status" value="1"/>
</dbReference>
<dbReference type="Gene3D" id="3.30.479.30">
    <property type="entry name" value="Band 7 domain"/>
    <property type="match status" value="1"/>
</dbReference>
<comment type="similarity">
    <text evidence="2">Belongs to the band 7/mec-2 family.</text>
</comment>
<protein>
    <submittedName>
        <fullName evidence="4">Slipin family protein</fullName>
    </submittedName>
</protein>
<dbReference type="SUPFAM" id="SSF117892">
    <property type="entry name" value="Band 7/SPFH domain"/>
    <property type="match status" value="1"/>
</dbReference>